<dbReference type="SUPFAM" id="SSF52540">
    <property type="entry name" value="P-loop containing nucleoside triphosphate hydrolases"/>
    <property type="match status" value="1"/>
</dbReference>
<keyword evidence="5" id="KW-0611">Plant defense</keyword>
<evidence type="ECO:0000313" key="11">
    <source>
        <dbReference type="EMBL" id="KAL1552116.1"/>
    </source>
</evidence>
<evidence type="ECO:0000259" key="10">
    <source>
        <dbReference type="Pfam" id="PF23598"/>
    </source>
</evidence>
<comment type="similarity">
    <text evidence="1">Belongs to the disease resistance NB-LRR family.</text>
</comment>
<dbReference type="CDD" id="cd14798">
    <property type="entry name" value="RX-CC_like"/>
    <property type="match status" value="1"/>
</dbReference>
<feature type="domain" description="Disease resistance protein winged helix" evidence="9">
    <location>
        <begin position="438"/>
        <end position="507"/>
    </location>
</feature>
<dbReference type="InterPro" id="IPR036388">
    <property type="entry name" value="WH-like_DNA-bd_sf"/>
</dbReference>
<dbReference type="InterPro" id="IPR055414">
    <property type="entry name" value="LRR_R13L4/SHOC2-like"/>
</dbReference>
<evidence type="ECO:0000256" key="1">
    <source>
        <dbReference type="ARBA" id="ARBA00008894"/>
    </source>
</evidence>
<dbReference type="InterPro" id="IPR044974">
    <property type="entry name" value="Disease_R_plants"/>
</dbReference>
<evidence type="ECO:0000256" key="5">
    <source>
        <dbReference type="ARBA" id="ARBA00022821"/>
    </source>
</evidence>
<dbReference type="FunFam" id="1.10.8.430:FF:000003">
    <property type="entry name" value="Probable disease resistance protein At5g66910"/>
    <property type="match status" value="1"/>
</dbReference>
<feature type="domain" description="Disease resistance N-terminal" evidence="8">
    <location>
        <begin position="6"/>
        <end position="89"/>
    </location>
</feature>
<dbReference type="AlphaFoldDB" id="A0ABD1HAZ1"/>
<dbReference type="InterPro" id="IPR041118">
    <property type="entry name" value="Rx_N"/>
</dbReference>
<dbReference type="InterPro" id="IPR032675">
    <property type="entry name" value="LRR_dom_sf"/>
</dbReference>
<dbReference type="Pfam" id="PF23559">
    <property type="entry name" value="WHD_DRP"/>
    <property type="match status" value="1"/>
</dbReference>
<dbReference type="Gene3D" id="1.10.10.10">
    <property type="entry name" value="Winged helix-like DNA-binding domain superfamily/Winged helix DNA-binding domain"/>
    <property type="match status" value="1"/>
</dbReference>
<dbReference type="PANTHER" id="PTHR23155">
    <property type="entry name" value="DISEASE RESISTANCE PROTEIN RP"/>
    <property type="match status" value="1"/>
</dbReference>
<name>A0ABD1HAZ1_SALDI</name>
<evidence type="ECO:0000256" key="4">
    <source>
        <dbReference type="ARBA" id="ARBA00022741"/>
    </source>
</evidence>
<feature type="domain" description="NB-ARC" evidence="7">
    <location>
        <begin position="175"/>
        <end position="349"/>
    </location>
</feature>
<dbReference type="GO" id="GO:0006952">
    <property type="term" value="P:defense response"/>
    <property type="evidence" value="ECO:0007669"/>
    <property type="project" value="UniProtKB-KW"/>
</dbReference>
<evidence type="ECO:0000259" key="9">
    <source>
        <dbReference type="Pfam" id="PF23559"/>
    </source>
</evidence>
<dbReference type="PANTHER" id="PTHR23155:SF1205">
    <property type="entry name" value="DISEASE RESISTANCE PROTEIN RPM1"/>
    <property type="match status" value="1"/>
</dbReference>
<evidence type="ECO:0000256" key="6">
    <source>
        <dbReference type="ARBA" id="ARBA00022840"/>
    </source>
</evidence>
<dbReference type="FunFam" id="1.10.10.10:FF:000322">
    <property type="entry name" value="Probable disease resistance protein At1g63360"/>
    <property type="match status" value="1"/>
</dbReference>
<dbReference type="Proteomes" id="UP001567538">
    <property type="component" value="Unassembled WGS sequence"/>
</dbReference>
<protein>
    <submittedName>
        <fullName evidence="11">Disease susceptibility protein LOV1-like</fullName>
    </submittedName>
</protein>
<dbReference type="InterPro" id="IPR038005">
    <property type="entry name" value="RX-like_CC"/>
</dbReference>
<dbReference type="Gene3D" id="3.40.50.300">
    <property type="entry name" value="P-loop containing nucleotide triphosphate hydrolases"/>
    <property type="match status" value="1"/>
</dbReference>
<dbReference type="Gene3D" id="3.80.10.10">
    <property type="entry name" value="Ribonuclease Inhibitor"/>
    <property type="match status" value="1"/>
</dbReference>
<dbReference type="SUPFAM" id="SSF52058">
    <property type="entry name" value="L domain-like"/>
    <property type="match status" value="1"/>
</dbReference>
<evidence type="ECO:0000256" key="2">
    <source>
        <dbReference type="ARBA" id="ARBA00022614"/>
    </source>
</evidence>
<dbReference type="Pfam" id="PF18052">
    <property type="entry name" value="Rx_N"/>
    <property type="match status" value="1"/>
</dbReference>
<dbReference type="Gene3D" id="1.10.8.430">
    <property type="entry name" value="Helical domain of apoptotic protease-activating factors"/>
    <property type="match status" value="1"/>
</dbReference>
<evidence type="ECO:0000259" key="7">
    <source>
        <dbReference type="Pfam" id="PF00931"/>
    </source>
</evidence>
<keyword evidence="6" id="KW-0067">ATP-binding</keyword>
<dbReference type="InterPro" id="IPR042197">
    <property type="entry name" value="Apaf_helical"/>
</dbReference>
<dbReference type="InterPro" id="IPR058922">
    <property type="entry name" value="WHD_DRP"/>
</dbReference>
<keyword evidence="12" id="KW-1185">Reference proteome</keyword>
<accession>A0ABD1HAZ1</accession>
<evidence type="ECO:0000259" key="8">
    <source>
        <dbReference type="Pfam" id="PF18052"/>
    </source>
</evidence>
<dbReference type="InterPro" id="IPR002182">
    <property type="entry name" value="NB-ARC"/>
</dbReference>
<feature type="domain" description="Disease resistance R13L4/SHOC-2-like LRR" evidence="10">
    <location>
        <begin position="583"/>
        <end position="865"/>
    </location>
</feature>
<dbReference type="InterPro" id="IPR027417">
    <property type="entry name" value="P-loop_NTPase"/>
</dbReference>
<keyword evidence="2" id="KW-0433">Leucine-rich repeat</keyword>
<dbReference type="PRINTS" id="PR00364">
    <property type="entry name" value="DISEASERSIST"/>
</dbReference>
<keyword evidence="3" id="KW-0677">Repeat</keyword>
<evidence type="ECO:0000313" key="12">
    <source>
        <dbReference type="Proteomes" id="UP001567538"/>
    </source>
</evidence>
<evidence type="ECO:0000256" key="3">
    <source>
        <dbReference type="ARBA" id="ARBA00022737"/>
    </source>
</evidence>
<dbReference type="Gene3D" id="1.20.5.4130">
    <property type="match status" value="1"/>
</dbReference>
<dbReference type="EMBL" id="JBEAFC010000006">
    <property type="protein sequence ID" value="KAL1552116.1"/>
    <property type="molecule type" value="Genomic_DNA"/>
</dbReference>
<comment type="caution">
    <text evidence="11">The sequence shown here is derived from an EMBL/GenBank/DDBJ whole genome shotgun (WGS) entry which is preliminary data.</text>
</comment>
<sequence length="886" mass="102404">MAAEAAISSAVELLGDLLIQKVKSMQGVEGKVRLLKEDLKSMQSFLRDANRKQAKEEKVRDWIRELREIAYDAEDTIEMFLINVKNVESRGVLKRCTSFPKRMHHLDRIGDEIECIRARLDAIHKRREDYGIIQIVEEAEISQVELRRRLCPWQKDEHLVGMEDAVAEVMRESVLDEEKRGLSVAVIQGMGGIGKSTLAREIYNHPDVVAGPFDRRGWVVVSSEFTPQETIKQIIFQLSRSDEEKKKLVKEIWKLEQSMKDKNYLLQNLQEMLHKLLMGTTYFIVMDDVWEQQHWDYFSTAFPQDKSSTLILTTRNKIVAKHDQYVHKMKLLDPDKSWELFLKKAFINNTNGTCPEELETTGRQILEKCDGLPLAISVAGGLLVDTQDKSRWQQVLDQINSYSNIPGNNVPNVLDILELSYQNLSPQLKSCFLCLAFFKEDVTIRSNELASIWHAQGLIQEKGSRSIEDIGRGYLDELINRSMLQIQDVTIDGQVKSFSLHDLLRDVCLSKAEEEMGVRIVKGEEGGCSSASSYKPRHHVVYNKSFKTFSSNQNKYLRSVFLLNVGEALLPFDEIRIPSRYWKSFQLLKMLYLGGFEFTKFPNSFRCLVGLKYLRIHTNRRLKLPSWLGEFKKLEFLYVEYVEFSGVALKMESLRCFSTRRASGRAMKAEEWKSIESLKGMRLEDWVEMSSGLIMSDSHLRELSMYLDSMKVDDEMVRRGRESLQKMTNLVKLHLYLDRWPETMLELVPNLESLTSLKMDGDYFYFEFPAFPPNLSHLPLPNMRNVLMEKLGKLPKLQYLTLRNPNVSDYTGRMKHSYVSENMWSMKILHGGFPCLKALSLKHIFGLRGIDVEEGGMPCLKQLRILNCPNLEPIQNLPKHVIISYA</sequence>
<reference evidence="11 12" key="1">
    <citation type="submission" date="2024-06" db="EMBL/GenBank/DDBJ databases">
        <title>A chromosome level genome sequence of Diviner's sage (Salvia divinorum).</title>
        <authorList>
            <person name="Ford S.A."/>
            <person name="Ro D.-K."/>
            <person name="Ness R.W."/>
            <person name="Phillips M.A."/>
        </authorList>
    </citation>
    <scope>NUCLEOTIDE SEQUENCE [LARGE SCALE GENOMIC DNA]</scope>
    <source>
        <strain evidence="11">SAF-2024a</strain>
        <tissue evidence="11">Leaf</tissue>
    </source>
</reference>
<dbReference type="GO" id="GO:0005524">
    <property type="term" value="F:ATP binding"/>
    <property type="evidence" value="ECO:0007669"/>
    <property type="project" value="UniProtKB-KW"/>
</dbReference>
<organism evidence="11 12">
    <name type="scientific">Salvia divinorum</name>
    <name type="common">Maria pastora</name>
    <name type="synonym">Diviner's sage</name>
    <dbReference type="NCBI Taxonomy" id="28513"/>
    <lineage>
        <taxon>Eukaryota</taxon>
        <taxon>Viridiplantae</taxon>
        <taxon>Streptophyta</taxon>
        <taxon>Embryophyta</taxon>
        <taxon>Tracheophyta</taxon>
        <taxon>Spermatophyta</taxon>
        <taxon>Magnoliopsida</taxon>
        <taxon>eudicotyledons</taxon>
        <taxon>Gunneridae</taxon>
        <taxon>Pentapetalae</taxon>
        <taxon>asterids</taxon>
        <taxon>lamiids</taxon>
        <taxon>Lamiales</taxon>
        <taxon>Lamiaceae</taxon>
        <taxon>Nepetoideae</taxon>
        <taxon>Mentheae</taxon>
        <taxon>Salviinae</taxon>
        <taxon>Salvia</taxon>
        <taxon>Salvia subgen. Calosphace</taxon>
    </lineage>
</organism>
<dbReference type="Pfam" id="PF00931">
    <property type="entry name" value="NB-ARC"/>
    <property type="match status" value="1"/>
</dbReference>
<proteinExistence type="inferred from homology"/>
<dbReference type="GO" id="GO:0051707">
    <property type="term" value="P:response to other organism"/>
    <property type="evidence" value="ECO:0007669"/>
    <property type="project" value="UniProtKB-ARBA"/>
</dbReference>
<keyword evidence="4" id="KW-0547">Nucleotide-binding</keyword>
<gene>
    <name evidence="11" type="ORF">AAHA92_12957</name>
</gene>
<dbReference type="Pfam" id="PF23598">
    <property type="entry name" value="LRR_14"/>
    <property type="match status" value="1"/>
</dbReference>